<name>A0A1M5R9X2_9GAMM</name>
<dbReference type="InterPro" id="IPR007434">
    <property type="entry name" value="FemAB-like"/>
</dbReference>
<dbReference type="PANTHER" id="PTHR47017:SF1">
    <property type="entry name" value="ACYL-COA"/>
    <property type="match status" value="1"/>
</dbReference>
<gene>
    <name evidence="1" type="ORF">SAMN02745129_1534</name>
</gene>
<dbReference type="STRING" id="299255.SAMN02745129_1534"/>
<evidence type="ECO:0000313" key="2">
    <source>
        <dbReference type="Proteomes" id="UP000184268"/>
    </source>
</evidence>
<dbReference type="PANTHER" id="PTHR47017">
    <property type="entry name" value="ACYL-COA"/>
    <property type="match status" value="1"/>
</dbReference>
<dbReference type="Proteomes" id="UP000184268">
    <property type="component" value="Unassembled WGS sequence"/>
</dbReference>
<organism evidence="1 2">
    <name type="scientific">Ferrimonas marina</name>
    <dbReference type="NCBI Taxonomy" id="299255"/>
    <lineage>
        <taxon>Bacteria</taxon>
        <taxon>Pseudomonadati</taxon>
        <taxon>Pseudomonadota</taxon>
        <taxon>Gammaproteobacteria</taxon>
        <taxon>Alteromonadales</taxon>
        <taxon>Ferrimonadaceae</taxon>
        <taxon>Ferrimonas</taxon>
    </lineage>
</organism>
<evidence type="ECO:0000313" key="1">
    <source>
        <dbReference type="EMBL" id="SHH22869.1"/>
    </source>
</evidence>
<dbReference type="SUPFAM" id="SSF55729">
    <property type="entry name" value="Acyl-CoA N-acyltransferases (Nat)"/>
    <property type="match status" value="1"/>
</dbReference>
<evidence type="ECO:0008006" key="3">
    <source>
        <dbReference type="Google" id="ProtNLM"/>
    </source>
</evidence>
<dbReference type="EMBL" id="FQXG01000002">
    <property type="protein sequence ID" value="SHH22869.1"/>
    <property type="molecule type" value="Genomic_DNA"/>
</dbReference>
<sequence length="379" mass="43582">MYTARFENGIDAIPPDHWNGLFNTDYPFIQHRFLQALETHQCVGKESGWLPQHLIIEQDGSLVAALPCYVKLHSYGEYLFDWSWADAYHRHGLAYYPKLVSAIPFTPSYGPRIGLATNSDPTTLYAVIGEALSRRAEQLDASGYQLLFADEHTSQALTEQGWLQRQDLQYHWLNPGDQDFEQYLTRFTARKRKNIRKERQGVAASALALNQHYGHEMSETQWQQFYRCYQATYLKRSGHGGYLSLALFQALGREMGEQMVLFTAEQQGQIQAAALCFFDSGCLYGRYWGSLIDLPGLHFELCYYQGIEFCLRQGLQRFDPGAQGQHKISRGFEPVTVWGNCVLMQPAFQQAIEAFCQEEEEAVRELRQALREQLPFRQG</sequence>
<proteinExistence type="predicted"/>
<protein>
    <recommendedName>
        <fullName evidence="3">Peptidogalycan biosysnthesis/recognition</fullName>
    </recommendedName>
</protein>
<dbReference type="InterPro" id="IPR016181">
    <property type="entry name" value="Acyl_CoA_acyltransferase"/>
</dbReference>
<accession>A0A1M5R9X2</accession>
<dbReference type="AlphaFoldDB" id="A0A1M5R9X2"/>
<keyword evidence="2" id="KW-1185">Reference proteome</keyword>
<dbReference type="Gene3D" id="3.40.630.30">
    <property type="match status" value="1"/>
</dbReference>
<reference evidence="1 2" key="1">
    <citation type="submission" date="2016-11" db="EMBL/GenBank/DDBJ databases">
        <authorList>
            <person name="Jaros S."/>
            <person name="Januszkiewicz K."/>
            <person name="Wedrychowicz H."/>
        </authorList>
    </citation>
    <scope>NUCLEOTIDE SEQUENCE [LARGE SCALE GENOMIC DNA]</scope>
    <source>
        <strain evidence="1 2">DSM 16917</strain>
    </source>
</reference>
<dbReference type="Pfam" id="PF04339">
    <property type="entry name" value="FemAB_like"/>
    <property type="match status" value="1"/>
</dbReference>
<dbReference type="OrthoDB" id="9776898at2"/>
<dbReference type="RefSeq" id="WP_067657615.1">
    <property type="nucleotide sequence ID" value="NZ_FQXG01000002.1"/>
</dbReference>